<evidence type="ECO:0000313" key="1">
    <source>
        <dbReference type="EMBL" id="MCP2332647.1"/>
    </source>
</evidence>
<name>A0ABT1JJF5_ACTCY</name>
<dbReference type="RefSeq" id="WP_081715284.1">
    <property type="nucleotide sequence ID" value="NZ_AUBJ02000001.1"/>
</dbReference>
<comment type="caution">
    <text evidence="1">The sequence shown here is derived from an EMBL/GenBank/DDBJ whole genome shotgun (WGS) entry which is preliminary data.</text>
</comment>
<reference evidence="1 2" key="1">
    <citation type="submission" date="2022-06" db="EMBL/GenBank/DDBJ databases">
        <title>Genomic Encyclopedia of Type Strains, Phase I: the one thousand microbial genomes (KMG-I) project.</title>
        <authorList>
            <person name="Kyrpides N."/>
        </authorList>
    </citation>
    <scope>NUCLEOTIDE SEQUENCE [LARGE SCALE GENOMIC DNA]</scope>
    <source>
        <strain evidence="1 2">DSM 43889</strain>
    </source>
</reference>
<dbReference type="Proteomes" id="UP000791080">
    <property type="component" value="Unassembled WGS sequence"/>
</dbReference>
<accession>A0ABT1JJF5</accession>
<organism evidence="1 2">
    <name type="scientific">Actinoalloteichus caeruleus DSM 43889</name>
    <dbReference type="NCBI Taxonomy" id="1120930"/>
    <lineage>
        <taxon>Bacteria</taxon>
        <taxon>Bacillati</taxon>
        <taxon>Actinomycetota</taxon>
        <taxon>Actinomycetes</taxon>
        <taxon>Pseudonocardiales</taxon>
        <taxon>Pseudonocardiaceae</taxon>
        <taxon>Actinoalloteichus</taxon>
        <taxon>Actinoalloteichus cyanogriseus</taxon>
    </lineage>
</organism>
<proteinExistence type="predicted"/>
<dbReference type="EMBL" id="AUBJ02000001">
    <property type="protein sequence ID" value="MCP2332647.1"/>
    <property type="molecule type" value="Genomic_DNA"/>
</dbReference>
<evidence type="ECO:0000313" key="2">
    <source>
        <dbReference type="Proteomes" id="UP000791080"/>
    </source>
</evidence>
<sequence length="142" mass="14849">MYIENGGGGTQPAAMPEAGKMMGSIGRFSAAAAAGKVSIDPESAESMARKIDAIAVRAKDRRRRVDQLDQDVPLGSSPVALQMSAQTRLSAAGTPQSAKENLELYIEALTELAAAIRASARRTQAADEQTAAEFNRLGGDEA</sequence>
<protein>
    <recommendedName>
        <fullName evidence="3">PE domain-containing protein</fullName>
    </recommendedName>
</protein>
<keyword evidence="2" id="KW-1185">Reference proteome</keyword>
<gene>
    <name evidence="1" type="ORF">G443_002917</name>
</gene>
<evidence type="ECO:0008006" key="3">
    <source>
        <dbReference type="Google" id="ProtNLM"/>
    </source>
</evidence>